<comment type="pathway">
    <text evidence="1">Amino-acid degradation; L-lysine degradation via saccharopine pathway; glutaryl-CoA from L-lysine: step 1/6.</text>
</comment>
<evidence type="ECO:0000313" key="11">
    <source>
        <dbReference type="EnsemblMetazoa" id="HelroP110863"/>
    </source>
</evidence>
<evidence type="ECO:0000256" key="7">
    <source>
        <dbReference type="ARBA" id="ARBA00025744"/>
    </source>
</evidence>
<keyword evidence="4" id="KW-0521">NADP</keyword>
<dbReference type="Pfam" id="PF16653">
    <property type="entry name" value="Sacchrp_dh_C"/>
    <property type="match status" value="1"/>
</dbReference>
<dbReference type="Gene3D" id="3.40.50.720">
    <property type="entry name" value="NAD(P)-binding Rossmann-like Domain"/>
    <property type="match status" value="3"/>
</dbReference>
<organism evidence="11 12">
    <name type="scientific">Helobdella robusta</name>
    <name type="common">Californian leech</name>
    <dbReference type="NCBI Taxonomy" id="6412"/>
    <lineage>
        <taxon>Eukaryota</taxon>
        <taxon>Metazoa</taxon>
        <taxon>Spiralia</taxon>
        <taxon>Lophotrochozoa</taxon>
        <taxon>Annelida</taxon>
        <taxon>Clitellata</taxon>
        <taxon>Hirudinea</taxon>
        <taxon>Rhynchobdellida</taxon>
        <taxon>Glossiphoniidae</taxon>
        <taxon>Helobdella</taxon>
    </lineage>
</organism>
<dbReference type="STRING" id="6412.T1EF58"/>
<evidence type="ECO:0000256" key="5">
    <source>
        <dbReference type="ARBA" id="ARBA00023002"/>
    </source>
</evidence>
<reference evidence="10 12" key="2">
    <citation type="journal article" date="2013" name="Nature">
        <title>Insights into bilaterian evolution from three spiralian genomes.</title>
        <authorList>
            <person name="Simakov O."/>
            <person name="Marletaz F."/>
            <person name="Cho S.J."/>
            <person name="Edsinger-Gonzales E."/>
            <person name="Havlak P."/>
            <person name="Hellsten U."/>
            <person name="Kuo D.H."/>
            <person name="Larsson T."/>
            <person name="Lv J."/>
            <person name="Arendt D."/>
            <person name="Savage R."/>
            <person name="Osoegawa K."/>
            <person name="de Jong P."/>
            <person name="Grimwood J."/>
            <person name="Chapman J.A."/>
            <person name="Shapiro H."/>
            <person name="Aerts A."/>
            <person name="Otillar R.P."/>
            <person name="Terry A.Y."/>
            <person name="Boore J.L."/>
            <person name="Grigoriev I.V."/>
            <person name="Lindberg D.R."/>
            <person name="Seaver E.C."/>
            <person name="Weisblat D.A."/>
            <person name="Putnam N.H."/>
            <person name="Rokhsar D.S."/>
        </authorList>
    </citation>
    <scope>NUCLEOTIDE SEQUENCE</scope>
</reference>
<dbReference type="Pfam" id="PF03435">
    <property type="entry name" value="Sacchrp_dh_NADP"/>
    <property type="match status" value="1"/>
</dbReference>
<evidence type="ECO:0000256" key="2">
    <source>
        <dbReference type="ARBA" id="ARBA00004720"/>
    </source>
</evidence>
<dbReference type="SMART" id="SM01003">
    <property type="entry name" value="AlaDh_PNT_N"/>
    <property type="match status" value="1"/>
</dbReference>
<evidence type="ECO:0000259" key="8">
    <source>
        <dbReference type="SMART" id="SM01002"/>
    </source>
</evidence>
<evidence type="ECO:0000256" key="1">
    <source>
        <dbReference type="ARBA" id="ARBA00004682"/>
    </source>
</evidence>
<reference evidence="12" key="1">
    <citation type="submission" date="2012-12" db="EMBL/GenBank/DDBJ databases">
        <authorList>
            <person name="Hellsten U."/>
            <person name="Grimwood J."/>
            <person name="Chapman J.A."/>
            <person name="Shapiro H."/>
            <person name="Aerts A."/>
            <person name="Otillar R.P."/>
            <person name="Terry A.Y."/>
            <person name="Boore J.L."/>
            <person name="Simakov O."/>
            <person name="Marletaz F."/>
            <person name="Cho S.-J."/>
            <person name="Edsinger-Gonzales E."/>
            <person name="Havlak P."/>
            <person name="Kuo D.-H."/>
            <person name="Larsson T."/>
            <person name="Lv J."/>
            <person name="Arendt D."/>
            <person name="Savage R."/>
            <person name="Osoegawa K."/>
            <person name="de Jong P."/>
            <person name="Lindberg D.R."/>
            <person name="Seaver E.C."/>
            <person name="Weisblat D.A."/>
            <person name="Putnam N.H."/>
            <person name="Grigoriev I.V."/>
            <person name="Rokhsar D.S."/>
        </authorList>
    </citation>
    <scope>NUCLEOTIDE SEQUENCE</scope>
</reference>
<evidence type="ECO:0000313" key="12">
    <source>
        <dbReference type="Proteomes" id="UP000015101"/>
    </source>
</evidence>
<dbReference type="Pfam" id="PF05222">
    <property type="entry name" value="AlaDh_PNT_N"/>
    <property type="match status" value="1"/>
</dbReference>
<dbReference type="InParanoid" id="T1EF58"/>
<evidence type="ECO:0000256" key="6">
    <source>
        <dbReference type="ARBA" id="ARBA00023268"/>
    </source>
</evidence>
<dbReference type="SUPFAM" id="SSF55347">
    <property type="entry name" value="Glyceraldehyde-3-phosphate dehydrogenase-like, C-terminal domain"/>
    <property type="match status" value="1"/>
</dbReference>
<dbReference type="GO" id="GO:0019878">
    <property type="term" value="P:lysine biosynthetic process via aminoadipic acid"/>
    <property type="evidence" value="ECO:0000318"/>
    <property type="project" value="GO_Central"/>
</dbReference>
<dbReference type="PANTHER" id="PTHR11133:SF22">
    <property type="entry name" value="ALPHA-AMINOADIPIC SEMIALDEHYDE SYNTHASE, MITOCHONDRIAL"/>
    <property type="match status" value="1"/>
</dbReference>
<dbReference type="RefSeq" id="XP_009014886.1">
    <property type="nucleotide sequence ID" value="XM_009016638.1"/>
</dbReference>
<comment type="pathway">
    <text evidence="2">Amino-acid degradation; L-lysine degradation via saccharopine pathway; glutaryl-CoA from L-lysine: step 2/6.</text>
</comment>
<dbReference type="GeneID" id="20195210"/>
<evidence type="ECO:0000256" key="3">
    <source>
        <dbReference type="ARBA" id="ARBA00005624"/>
    </source>
</evidence>
<dbReference type="EMBL" id="KB096275">
    <property type="protein sequence ID" value="ESO06790.1"/>
    <property type="molecule type" value="Genomic_DNA"/>
</dbReference>
<protein>
    <submittedName>
        <fullName evidence="10 11">Uncharacterized protein</fullName>
    </submittedName>
</protein>
<name>T1EF58_HELRO</name>
<dbReference type="Gene3D" id="1.10.1870.10">
    <property type="entry name" value="Domain 3, Saccharopine reductase"/>
    <property type="match status" value="1"/>
</dbReference>
<dbReference type="UniPathway" id="UPA00868">
    <property type="reaction ID" value="UER00835"/>
</dbReference>
<dbReference type="CTD" id="20195210"/>
<dbReference type="InterPro" id="IPR007698">
    <property type="entry name" value="AlaDH/PNT_NAD(H)-bd"/>
</dbReference>
<dbReference type="InterPro" id="IPR032095">
    <property type="entry name" value="Sacchrp_dh-like_C"/>
</dbReference>
<gene>
    <name evidence="11" type="primary">20195210</name>
    <name evidence="10" type="ORF">HELRODRAFT_110863</name>
</gene>
<comment type="similarity">
    <text evidence="7">In the C-terminal section; belongs to the saccharopine dehydrogenase family.</text>
</comment>
<dbReference type="KEGG" id="hro:HELRODRAFT_110863"/>
<dbReference type="Proteomes" id="UP000015101">
    <property type="component" value="Unassembled WGS sequence"/>
</dbReference>
<feature type="domain" description="Alanine dehydrogenase/pyridine nucleotide transhydrogenase NAD(H)-binding" evidence="8">
    <location>
        <begin position="206"/>
        <end position="409"/>
    </location>
</feature>
<dbReference type="GO" id="GO:0005737">
    <property type="term" value="C:cytoplasm"/>
    <property type="evidence" value="ECO:0000318"/>
    <property type="project" value="GO_Central"/>
</dbReference>
<dbReference type="GO" id="GO:0004753">
    <property type="term" value="F:saccharopine dehydrogenase activity"/>
    <property type="evidence" value="ECO:0000318"/>
    <property type="project" value="GO_Central"/>
</dbReference>
<comment type="similarity">
    <text evidence="3">In the N-terminal section; belongs to the AlaDH/PNT family.</text>
</comment>
<dbReference type="CDD" id="cd12189">
    <property type="entry name" value="LKR_SDH_like"/>
    <property type="match status" value="1"/>
</dbReference>
<dbReference type="GO" id="GO:0033512">
    <property type="term" value="P:L-lysine catabolic process to acetyl-CoA via saccharopine"/>
    <property type="evidence" value="ECO:0007669"/>
    <property type="project" value="UniProtKB-UniPathway"/>
</dbReference>
<dbReference type="EMBL" id="AMQM01003687">
    <property type="status" value="NOT_ANNOTATED_CDS"/>
    <property type="molecule type" value="Genomic_DNA"/>
</dbReference>
<evidence type="ECO:0000259" key="9">
    <source>
        <dbReference type="SMART" id="SM01003"/>
    </source>
</evidence>
<reference evidence="11" key="3">
    <citation type="submission" date="2015-06" db="UniProtKB">
        <authorList>
            <consortium name="EnsemblMetazoa"/>
        </authorList>
    </citation>
    <scope>IDENTIFICATION</scope>
</reference>
<dbReference type="SMART" id="SM01002">
    <property type="entry name" value="AlaDh_PNT_C"/>
    <property type="match status" value="1"/>
</dbReference>
<dbReference type="InterPro" id="IPR036291">
    <property type="entry name" value="NAD(P)-bd_dom_sf"/>
</dbReference>
<dbReference type="OrthoDB" id="10059875at2759"/>
<dbReference type="FunFam" id="3.40.50.720:FF:000072">
    <property type="entry name" value="Saccharopine dehydrogenase [NADP(+), L-glutamate-forming]"/>
    <property type="match status" value="1"/>
</dbReference>
<dbReference type="PANTHER" id="PTHR11133">
    <property type="entry name" value="SACCHAROPINE DEHYDROGENASE"/>
    <property type="match status" value="1"/>
</dbReference>
<sequence>MFRYAWLLKQAKIANLINIHARLKSTDGDRQRVLAIRREDSSEWERRAPLTPSHVFQLIKEGVKVLVQPSNRRAYAMQEYENMGAMIKEDISEADVIIGVKLVPIEQLIPDKTYAFFSHTIKAQDAQMPLLDSLLDKRIRLIDYEKMVDAKSGRRMVAFGKYAGVAGMINILHGLGLRMLALGHHTPFMHIGPAHNYRNSYVAQAAIRDAGYEIALGMMPKSMGPLTFVFTGSGNVSLGAQEMFRNLPHEYVSIEHLPKVARHGNTNVVYACVADMEDNLVRKLDGGFDRDEYIKFPERYASTFSKKIAPYASVIINGIYWAPGAPRLITIPDAKNLLRHPDTPIVEKSPGCPHLPHRLLAICDISADPGGSIQFMKECTTINHPFQLYDAEQHIERESFSGNGVLICSIDNMPAQLPRESSEFFGGLLMPFIHDIVLSDAKSPFHQFNAGSVVRDAVITSNGELTPNFKYIQDLREQKLKRAALTHAYQEANRKVLLLGAGYVSTPVVEYLTRDPKIEVTVCSNVKSEVDKLVASYPRTSPALADIIKSPDELEKLVKSHDLVISLLPYQFHPDVAKLCIEHHKNMVTASYRSPAMADLHKAAVEAGITVVNEVGVDPGIDHMLAMDSFDEIKAHGGKVTSFVSWCGGLPAPECSGNPLRYKFNWSPRAVLLNVLSSAKFLKNGKIVEISGNGNLLKEGLVNLDFLPGFNLEGFPNRDSLLYRELYNIENVHTMLRGTIRYKGFSRAVLVLHKLGLIDPEPNLMLNQSSKDITWKEFLCHIVGKNPTILTDSLRDALREYVDDEITGAVLDGLGLLDCDHLLDKKNTPLDTLSSYLAKKLAYEPGEKDVLIMRHDVGIQWPDKSEEMEHINFVIYGMPYKYSAMSATVGFPTAIAAKMVLQGEIQEKGMVLPLSPDIYRPILKRLQAEGLASRDYKTILKEKPSMTDEHARY</sequence>
<dbReference type="FunFam" id="3.40.50.720:FF:000087">
    <property type="entry name" value="alpha-aminoadipic semialdehyde synthase, mitochondrial"/>
    <property type="match status" value="1"/>
</dbReference>
<dbReference type="HOGENOM" id="CLU_005231_0_1_1"/>
<dbReference type="OMA" id="TPHVHDI"/>
<dbReference type="SUPFAM" id="SSF51735">
    <property type="entry name" value="NAD(P)-binding Rossmann-fold domains"/>
    <property type="match status" value="1"/>
</dbReference>
<feature type="domain" description="Alanine dehydrogenase/pyridine nucleotide transhydrogenase N-terminal" evidence="9">
    <location>
        <begin position="35"/>
        <end position="166"/>
    </location>
</feature>
<accession>T1EF58</accession>
<dbReference type="FunFam" id="3.30.360.10:FF:000008">
    <property type="entry name" value="Alpha-aminoadipic semialdehyde synthase, mitochondrial"/>
    <property type="match status" value="1"/>
</dbReference>
<dbReference type="FunCoup" id="T1EF58">
    <property type="interactions" value="270"/>
</dbReference>
<evidence type="ECO:0000313" key="10">
    <source>
        <dbReference type="EMBL" id="ESO06790.1"/>
    </source>
</evidence>
<dbReference type="AlphaFoldDB" id="T1EF58"/>
<dbReference type="EnsemblMetazoa" id="HelroT110863">
    <property type="protein sequence ID" value="HelroP110863"/>
    <property type="gene ID" value="HelroG110863"/>
</dbReference>
<dbReference type="SUPFAM" id="SSF52283">
    <property type="entry name" value="Formate/glycerate dehydrogenase catalytic domain-like"/>
    <property type="match status" value="1"/>
</dbReference>
<evidence type="ECO:0000256" key="4">
    <source>
        <dbReference type="ARBA" id="ARBA00022857"/>
    </source>
</evidence>
<dbReference type="Gene3D" id="3.30.360.10">
    <property type="entry name" value="Dihydrodipicolinate Reductase, domain 2"/>
    <property type="match status" value="1"/>
</dbReference>
<keyword evidence="5" id="KW-0560">Oxidoreductase</keyword>
<keyword evidence="6" id="KW-0511">Multifunctional enzyme</keyword>
<dbReference type="eggNOG" id="KOG0172">
    <property type="taxonomic scope" value="Eukaryota"/>
</dbReference>
<dbReference type="InterPro" id="IPR005097">
    <property type="entry name" value="Sacchrp_dh_NADP-bd"/>
</dbReference>
<proteinExistence type="inferred from homology"/>
<keyword evidence="12" id="KW-1185">Reference proteome</keyword>
<dbReference type="InterPro" id="IPR007886">
    <property type="entry name" value="AlaDH/PNT_N"/>
</dbReference>
<dbReference type="InterPro" id="IPR051168">
    <property type="entry name" value="AASS"/>
</dbReference>